<feature type="repeat" description="WD" evidence="4">
    <location>
        <begin position="96"/>
        <end position="137"/>
    </location>
</feature>
<dbReference type="Pfam" id="PF00400">
    <property type="entry name" value="WD40"/>
    <property type="match status" value="5"/>
</dbReference>
<dbReference type="AlphaFoldDB" id="A0AAV8VBI3"/>
<evidence type="ECO:0008006" key="7">
    <source>
        <dbReference type="Google" id="ProtNLM"/>
    </source>
</evidence>
<dbReference type="PROSITE" id="PS50082">
    <property type="entry name" value="WD_REPEATS_2"/>
    <property type="match status" value="5"/>
</dbReference>
<evidence type="ECO:0000256" key="2">
    <source>
        <dbReference type="ARBA" id="ARBA00022786"/>
    </source>
</evidence>
<keyword evidence="2" id="KW-0833">Ubl conjugation pathway</keyword>
<dbReference type="GO" id="GO:0043161">
    <property type="term" value="P:proteasome-mediated ubiquitin-dependent protein catabolic process"/>
    <property type="evidence" value="ECO:0007669"/>
    <property type="project" value="TreeGrafter"/>
</dbReference>
<dbReference type="CDD" id="cd00200">
    <property type="entry name" value="WD40"/>
    <property type="match status" value="1"/>
</dbReference>
<organism evidence="5 6">
    <name type="scientific">Exocentrus adspersus</name>
    <dbReference type="NCBI Taxonomy" id="1586481"/>
    <lineage>
        <taxon>Eukaryota</taxon>
        <taxon>Metazoa</taxon>
        <taxon>Ecdysozoa</taxon>
        <taxon>Arthropoda</taxon>
        <taxon>Hexapoda</taxon>
        <taxon>Insecta</taxon>
        <taxon>Pterygota</taxon>
        <taxon>Neoptera</taxon>
        <taxon>Endopterygota</taxon>
        <taxon>Coleoptera</taxon>
        <taxon>Polyphaga</taxon>
        <taxon>Cucujiformia</taxon>
        <taxon>Chrysomeloidea</taxon>
        <taxon>Cerambycidae</taxon>
        <taxon>Lamiinae</taxon>
        <taxon>Acanthocinini</taxon>
        <taxon>Exocentrus</taxon>
    </lineage>
</organism>
<dbReference type="Gene3D" id="2.130.10.10">
    <property type="entry name" value="YVTN repeat-like/Quinoprotein amine dehydrogenase"/>
    <property type="match status" value="2"/>
</dbReference>
<dbReference type="PROSITE" id="PS50294">
    <property type="entry name" value="WD_REPEATS_REGION"/>
    <property type="match status" value="2"/>
</dbReference>
<dbReference type="PANTHER" id="PTHR22852">
    <property type="entry name" value="LETHAL 2 DENTICLELESS PROTEIN RETINOIC ACID-REGULATED NUCLEAR MATRIX-ASSOCIATED PROTEIN"/>
    <property type="match status" value="1"/>
</dbReference>
<feature type="repeat" description="WD" evidence="4">
    <location>
        <begin position="352"/>
        <end position="385"/>
    </location>
</feature>
<feature type="repeat" description="WD" evidence="4">
    <location>
        <begin position="325"/>
        <end position="351"/>
    </location>
</feature>
<gene>
    <name evidence="5" type="ORF">NQ315_014191</name>
</gene>
<evidence type="ECO:0000313" key="6">
    <source>
        <dbReference type="Proteomes" id="UP001159042"/>
    </source>
</evidence>
<dbReference type="GO" id="GO:0007095">
    <property type="term" value="P:mitotic G2 DNA damage checkpoint signaling"/>
    <property type="evidence" value="ECO:0007669"/>
    <property type="project" value="TreeGrafter"/>
</dbReference>
<protein>
    <recommendedName>
        <fullName evidence="7">Protein lethal(2)denticleless</fullName>
    </recommendedName>
</protein>
<dbReference type="Proteomes" id="UP001159042">
    <property type="component" value="Unassembled WGS sequence"/>
</dbReference>
<comment type="caution">
    <text evidence="5">The sequence shown here is derived from an EMBL/GenBank/DDBJ whole genome shotgun (WGS) entry which is preliminary data.</text>
</comment>
<keyword evidence="6" id="KW-1185">Reference proteome</keyword>
<dbReference type="PANTHER" id="PTHR22852:SF0">
    <property type="entry name" value="DENTICLELESS PROTEIN HOMOLOG"/>
    <property type="match status" value="1"/>
</dbReference>
<evidence type="ECO:0000256" key="1">
    <source>
        <dbReference type="ARBA" id="ARBA00004906"/>
    </source>
</evidence>
<dbReference type="GO" id="GO:0030674">
    <property type="term" value="F:protein-macromolecule adaptor activity"/>
    <property type="evidence" value="ECO:0007669"/>
    <property type="project" value="TreeGrafter"/>
</dbReference>
<dbReference type="EMBL" id="JANEYG010000199">
    <property type="protein sequence ID" value="KAJ8911347.1"/>
    <property type="molecule type" value="Genomic_DNA"/>
</dbReference>
<feature type="repeat" description="WD" evidence="4">
    <location>
        <begin position="217"/>
        <end position="244"/>
    </location>
</feature>
<proteinExistence type="inferred from homology"/>
<dbReference type="InterPro" id="IPR015943">
    <property type="entry name" value="WD40/YVTN_repeat-like_dom_sf"/>
</dbReference>
<sequence length="646" mass="72812">MPVNVPVNNVKAMLNQQYGFSTWRSLDTAIKRLRCTKENFFTHLMPALENEDFYRDTPIFACKFSPQEGNEQFVALANEDGKLAIHDSSNNNRYGTLAHNNAIFDLAWTFDQMKLVTASGDHTSKLFSVDNGEIREERVFCGHSRSVKTVTFRKNDSSVFASGGRDGNIIIWDTRTNVNSFMGRMDRTIHNSHTAQTITPNKSRKKYTVSGPSIKSVTGLVFQDENTLISCGAGDGLIKVWDLRKNYIPYKRGALPKTVIPYAGSTSRNGYSNLIMDIESSKLYANCLDNTIYCYNMNTYNSQPIMRYVGHQNNTFYVKSSLCKNGTYLISGSSDENAYIWNTKHSRPLVKLTGHTAEVTSVGWCSNNILLITCSDDMTHKIWTVGLDGLPEDWQYSDKGLAEVMPLITNSPVKIKLKRQHLLDDTLSDYTPKRICVECEICSNIISSRFCENCNVTTLKRKSTNETMNENKRLQTEFGPRRLFANVNNIISNESQLAVKSLDLHESDESQEDYEPASKIPKLHPSTSASNANMFPSPTVNLPNYVIDGVAPHISYSPPKKKDLDWLTKIRIEKSIKRDFNRTIEPVKPKTPKLDCTPKPAKCSSPRSPLLRFFKVTNNAQKSDETNCSKPHGGCAYLTVNIQPNQ</sequence>
<dbReference type="InterPro" id="IPR051865">
    <property type="entry name" value="WD-repeat_CDT2_adapter"/>
</dbReference>
<dbReference type="SMART" id="SM00320">
    <property type="entry name" value="WD40"/>
    <property type="match status" value="6"/>
</dbReference>
<comment type="similarity">
    <text evidence="3">Belongs to the WD repeat cdt2 family.</text>
</comment>
<name>A0AAV8VBI3_9CUCU</name>
<evidence type="ECO:0000256" key="4">
    <source>
        <dbReference type="PROSITE-ProRule" id="PRU00221"/>
    </source>
</evidence>
<evidence type="ECO:0000256" key="3">
    <source>
        <dbReference type="ARBA" id="ARBA00038344"/>
    </source>
</evidence>
<feature type="repeat" description="WD" evidence="4">
    <location>
        <begin position="140"/>
        <end position="176"/>
    </location>
</feature>
<keyword evidence="4" id="KW-0853">WD repeat</keyword>
<evidence type="ECO:0000313" key="5">
    <source>
        <dbReference type="EMBL" id="KAJ8911347.1"/>
    </source>
</evidence>
<dbReference type="InterPro" id="IPR001680">
    <property type="entry name" value="WD40_rpt"/>
</dbReference>
<reference evidence="5 6" key="1">
    <citation type="journal article" date="2023" name="Insect Mol. Biol.">
        <title>Genome sequencing provides insights into the evolution of gene families encoding plant cell wall-degrading enzymes in longhorned beetles.</title>
        <authorList>
            <person name="Shin N.R."/>
            <person name="Okamura Y."/>
            <person name="Kirsch R."/>
            <person name="Pauchet Y."/>
        </authorList>
    </citation>
    <scope>NUCLEOTIDE SEQUENCE [LARGE SCALE GENOMIC DNA]</scope>
    <source>
        <strain evidence="5">EAD_L_NR</strain>
    </source>
</reference>
<dbReference type="SUPFAM" id="SSF50978">
    <property type="entry name" value="WD40 repeat-like"/>
    <property type="match status" value="1"/>
</dbReference>
<accession>A0AAV8VBI3</accession>
<dbReference type="InterPro" id="IPR036322">
    <property type="entry name" value="WD40_repeat_dom_sf"/>
</dbReference>
<comment type="pathway">
    <text evidence="1">Protein modification; protein ubiquitination.</text>
</comment>
<dbReference type="GO" id="GO:0005634">
    <property type="term" value="C:nucleus"/>
    <property type="evidence" value="ECO:0007669"/>
    <property type="project" value="TreeGrafter"/>
</dbReference>